<proteinExistence type="predicted"/>
<evidence type="ECO:0000313" key="1">
    <source>
        <dbReference type="EMBL" id="SIQ22380.1"/>
    </source>
</evidence>
<dbReference type="AlphaFoldDB" id="A0A381FDP6"/>
<organism evidence="2 4">
    <name type="scientific">Chryseobacterium indoltheticum</name>
    <dbReference type="NCBI Taxonomy" id="254"/>
    <lineage>
        <taxon>Bacteria</taxon>
        <taxon>Pseudomonadati</taxon>
        <taxon>Bacteroidota</taxon>
        <taxon>Flavobacteriia</taxon>
        <taxon>Flavobacteriales</taxon>
        <taxon>Weeksellaceae</taxon>
        <taxon>Chryseobacterium group</taxon>
        <taxon>Chryseobacterium</taxon>
    </lineage>
</organism>
<dbReference type="Proteomes" id="UP000185725">
    <property type="component" value="Unassembled WGS sequence"/>
</dbReference>
<keyword evidence="3" id="KW-1185">Reference proteome</keyword>
<evidence type="ECO:0000313" key="2">
    <source>
        <dbReference type="EMBL" id="SUX44594.1"/>
    </source>
</evidence>
<evidence type="ECO:0000313" key="4">
    <source>
        <dbReference type="Proteomes" id="UP000255231"/>
    </source>
</evidence>
<name>A0A381FDP6_9FLAO</name>
<protein>
    <submittedName>
        <fullName evidence="2">Uncharacterized protein</fullName>
    </submittedName>
</protein>
<dbReference type="KEGG" id="cil:EG358_09965"/>
<dbReference type="EMBL" id="FTMF01000003">
    <property type="protein sequence ID" value="SIQ22380.1"/>
    <property type="molecule type" value="Genomic_DNA"/>
</dbReference>
<dbReference type="RefSeq" id="WP_076559193.1">
    <property type="nucleotide sequence ID" value="NZ_CP033929.1"/>
</dbReference>
<reference evidence="2 4" key="2">
    <citation type="submission" date="2018-06" db="EMBL/GenBank/DDBJ databases">
        <authorList>
            <consortium name="Pathogen Informatics"/>
            <person name="Doyle S."/>
        </authorList>
    </citation>
    <scope>NUCLEOTIDE SEQUENCE [LARGE SCALE GENOMIC DNA]</scope>
    <source>
        <strain evidence="2 4">NCTC13560</strain>
    </source>
</reference>
<dbReference type="OrthoDB" id="9765809at2"/>
<dbReference type="Proteomes" id="UP000255231">
    <property type="component" value="Unassembled WGS sequence"/>
</dbReference>
<gene>
    <name evidence="2" type="ORF">NCTC13560_02616</name>
    <name evidence="1" type="ORF">SAMN05421682_103221</name>
</gene>
<accession>A0A381FDP6</accession>
<sequence length="342" mass="39434">MREAKSYLPYYTDTMQRQTIKTNNLSTLTWSNDYLIDWANSGRQYFADGQVKELGRYYFAFSFDSAITSEDGIYSVIYKKLGTKGLLLKNGQILREINRSYYHAEVYEYPIAFAKLKDGRNILIHCPEEYCRLDFEEVETGNFLTNHIVRKPSDFFHSRLEVSLDNKTLLSKGWAWHPYDFIEVFDIEECIHNPLALDKSKHNPDVDAEICSASFITNDLVLIGSPNDTEPFNHDPSDKLKNGQIGIWNIKTNEVTEIIQPNFTTGGHLTAIDETFAWDLYENPKIINFKTGEIVDELKDIQSGNQVSSIIHHLDNLPRIAFNRKTKQVAISKDNKIEILTK</sequence>
<reference evidence="1 3" key="1">
    <citation type="submission" date="2017-01" db="EMBL/GenBank/DDBJ databases">
        <authorList>
            <person name="Varghese N."/>
            <person name="Submissions S."/>
        </authorList>
    </citation>
    <scope>NUCLEOTIDE SEQUENCE [LARGE SCALE GENOMIC DNA]</scope>
    <source>
        <strain evidence="1 3">ATCC 27950</strain>
    </source>
</reference>
<evidence type="ECO:0000313" key="3">
    <source>
        <dbReference type="Proteomes" id="UP000185725"/>
    </source>
</evidence>
<dbReference type="EMBL" id="UFVS01000001">
    <property type="protein sequence ID" value="SUX44594.1"/>
    <property type="molecule type" value="Genomic_DNA"/>
</dbReference>
<dbReference type="GeneID" id="303674022"/>